<keyword evidence="1" id="KW-0614">Plasmid</keyword>
<accession>A0A1B1LQD2</accession>
<sequence>MWITTNNEIICDTEPNSAGFIEIQRPCPDCLGSGINCNHCSGTGVLPAVLEKVIPVYEWAAKNSLKFPFISPEQTLIRKWLEIRLSTSNQGKNHFHSSLVQVLDKSNFPTKLQYRCLRPTQQEHKTVASLTVRPYNAKIGACLNLDLTVRKFEVLTRKFSIESFSSLLLETTDHRHFIAYDSNPSRHSPGDILRCNIQVVKRLWINNMSILQVKIVNTSPGDL</sequence>
<organism evidence="1">
    <name type="scientific">Klebsiella pneumoniae</name>
    <dbReference type="NCBI Taxonomy" id="573"/>
    <lineage>
        <taxon>Bacteria</taxon>
        <taxon>Pseudomonadati</taxon>
        <taxon>Pseudomonadota</taxon>
        <taxon>Gammaproteobacteria</taxon>
        <taxon>Enterobacterales</taxon>
        <taxon>Enterobacteriaceae</taxon>
        <taxon>Klebsiella/Raoultella group</taxon>
        <taxon>Klebsiella</taxon>
        <taxon>Klebsiella pneumoniae complex</taxon>
    </lineage>
</organism>
<dbReference type="EMBL" id="KU318421">
    <property type="protein sequence ID" value="ANS55260.1"/>
    <property type="molecule type" value="Genomic_DNA"/>
</dbReference>
<evidence type="ECO:0000313" key="1">
    <source>
        <dbReference type="EMBL" id="ANS55260.1"/>
    </source>
</evidence>
<reference evidence="1" key="1">
    <citation type="submission" date="2015-12" db="EMBL/GenBank/DDBJ databases">
        <title>Klebsiella pneumoniae strain KP04 plasmid pKP04VIM, complete sequence.</title>
        <authorList>
            <person name="Li R."/>
            <person name="Lin D."/>
            <person name="Chen C."/>
        </authorList>
    </citation>
    <scope>NUCLEOTIDE SEQUENCE</scope>
    <source>
        <plasmid evidence="1">pKP04VIM</plasmid>
    </source>
</reference>
<geneLocation type="plasmid" evidence="1">
    <name>pKP04VIM</name>
</geneLocation>
<protein>
    <submittedName>
        <fullName evidence="1">Uncharacterized protein</fullName>
    </submittedName>
</protein>
<dbReference type="PATRIC" id="fig|573.1650.peg.5555"/>
<dbReference type="RefSeq" id="WP_071886362.1">
    <property type="nucleotide sequence ID" value="NZ_CP025467.1"/>
</dbReference>
<dbReference type="AlphaFoldDB" id="A0A1B1LQD2"/>
<name>A0A1B1LQD2_KLEPN</name>
<proteinExistence type="predicted"/>